<reference evidence="4 5" key="1">
    <citation type="submission" date="2022-01" db="EMBL/GenBank/DDBJ databases">
        <title>Nocardioides sp. nov., an actinomycete isolated from mining soil.</title>
        <authorList>
            <person name="Liu L."/>
        </authorList>
    </citation>
    <scope>NUCLEOTIDE SEQUENCE [LARGE SCALE GENOMIC DNA]</scope>
    <source>
        <strain evidence="4 5">KLBMP 9356</strain>
    </source>
</reference>
<organism evidence="4 5">
    <name type="scientific">Nocardioides potassii</name>
    <dbReference type="NCBI Taxonomy" id="2911371"/>
    <lineage>
        <taxon>Bacteria</taxon>
        <taxon>Bacillati</taxon>
        <taxon>Actinomycetota</taxon>
        <taxon>Actinomycetes</taxon>
        <taxon>Propionibacteriales</taxon>
        <taxon>Nocardioidaceae</taxon>
        <taxon>Nocardioides</taxon>
    </lineage>
</organism>
<keyword evidence="5" id="KW-1185">Reference proteome</keyword>
<dbReference type="Pfam" id="PF00583">
    <property type="entry name" value="Acetyltransf_1"/>
    <property type="match status" value="1"/>
</dbReference>
<protein>
    <submittedName>
        <fullName evidence="4">GNAT family N-acetyltransferase</fullName>
    </submittedName>
</protein>
<accession>A0ABS9H5N3</accession>
<dbReference type="PANTHER" id="PTHR43877">
    <property type="entry name" value="AMINOALKYLPHOSPHONATE N-ACETYLTRANSFERASE-RELATED-RELATED"/>
    <property type="match status" value="1"/>
</dbReference>
<evidence type="ECO:0000313" key="4">
    <source>
        <dbReference type="EMBL" id="MCF6376562.1"/>
    </source>
</evidence>
<evidence type="ECO:0000259" key="3">
    <source>
        <dbReference type="PROSITE" id="PS51186"/>
    </source>
</evidence>
<evidence type="ECO:0000256" key="2">
    <source>
        <dbReference type="ARBA" id="ARBA00023315"/>
    </source>
</evidence>
<dbReference type="Proteomes" id="UP001201161">
    <property type="component" value="Unassembled WGS sequence"/>
</dbReference>
<proteinExistence type="predicted"/>
<gene>
    <name evidence="4" type="ORF">L2K70_03015</name>
</gene>
<keyword evidence="2" id="KW-0012">Acyltransferase</keyword>
<comment type="caution">
    <text evidence="4">The sequence shown here is derived from an EMBL/GenBank/DDBJ whole genome shotgun (WGS) entry which is preliminary data.</text>
</comment>
<sequence>MAERPSLVEVRAQRASRPVLRPAATDDIPALVALGRAVVPPTYGPIDAAYAQRMIDEWWTPAVFTRSMQTNRHLVAEVHGEVVALSSFGRLSRSYREFPYVDGDREVMWKLYVHPDHHGRGIGSRLLAEVETLVEGDELWLEVVDGNDQAFGFYRARGFTEVERSSDGQWPDDVWMRKVLR</sequence>
<evidence type="ECO:0000256" key="1">
    <source>
        <dbReference type="ARBA" id="ARBA00022679"/>
    </source>
</evidence>
<feature type="domain" description="N-acetyltransferase" evidence="3">
    <location>
        <begin position="18"/>
        <end position="181"/>
    </location>
</feature>
<dbReference type="InterPro" id="IPR000182">
    <property type="entry name" value="GNAT_dom"/>
</dbReference>
<dbReference type="PROSITE" id="PS51186">
    <property type="entry name" value="GNAT"/>
    <property type="match status" value="1"/>
</dbReference>
<name>A0ABS9H5N3_9ACTN</name>
<dbReference type="InterPro" id="IPR016181">
    <property type="entry name" value="Acyl_CoA_acyltransferase"/>
</dbReference>
<dbReference type="EMBL" id="JAKJHZ010000003">
    <property type="protein sequence ID" value="MCF6376562.1"/>
    <property type="molecule type" value="Genomic_DNA"/>
</dbReference>
<dbReference type="RefSeq" id="WP_236398779.1">
    <property type="nucleotide sequence ID" value="NZ_JAKJHZ010000003.1"/>
</dbReference>
<keyword evidence="1" id="KW-0808">Transferase</keyword>
<dbReference type="CDD" id="cd04301">
    <property type="entry name" value="NAT_SF"/>
    <property type="match status" value="1"/>
</dbReference>
<dbReference type="InterPro" id="IPR050832">
    <property type="entry name" value="Bact_Acetyltransf"/>
</dbReference>
<dbReference type="SUPFAM" id="SSF55729">
    <property type="entry name" value="Acyl-CoA N-acyltransferases (Nat)"/>
    <property type="match status" value="1"/>
</dbReference>
<dbReference type="Gene3D" id="3.40.630.30">
    <property type="match status" value="1"/>
</dbReference>
<evidence type="ECO:0000313" key="5">
    <source>
        <dbReference type="Proteomes" id="UP001201161"/>
    </source>
</evidence>